<feature type="compositionally biased region" description="Polar residues" evidence="2">
    <location>
        <begin position="1"/>
        <end position="10"/>
    </location>
</feature>
<dbReference type="SUPFAM" id="SSF55129">
    <property type="entry name" value="Ribosomal protein L30p/L7e"/>
    <property type="match status" value="1"/>
</dbReference>
<name>A0A8H5BQM9_9AGAR</name>
<evidence type="ECO:0000313" key="4">
    <source>
        <dbReference type="EMBL" id="KAF5327585.1"/>
    </source>
</evidence>
<dbReference type="InterPro" id="IPR036919">
    <property type="entry name" value="Ribo_uL30_ferredoxin-like_sf"/>
</dbReference>
<dbReference type="OrthoDB" id="509901at2759"/>
<dbReference type="AlphaFoldDB" id="A0A8H5BQM9"/>
<reference evidence="4 5" key="1">
    <citation type="journal article" date="2020" name="ISME J.">
        <title>Uncovering the hidden diversity of litter-decomposition mechanisms in mushroom-forming fungi.</title>
        <authorList>
            <person name="Floudas D."/>
            <person name="Bentzer J."/>
            <person name="Ahren D."/>
            <person name="Johansson T."/>
            <person name="Persson P."/>
            <person name="Tunlid A."/>
        </authorList>
    </citation>
    <scope>NUCLEOTIDE SEQUENCE [LARGE SCALE GENOMIC DNA]</scope>
    <source>
        <strain evidence="4 5">CBS 101986</strain>
    </source>
</reference>
<proteinExistence type="inferred from homology"/>
<accession>A0A8H5BQM9</accession>
<feature type="domain" description="Large ribosomal subunit protein uL30-like ferredoxin-like fold" evidence="3">
    <location>
        <begin position="83"/>
        <end position="132"/>
    </location>
</feature>
<evidence type="ECO:0000256" key="1">
    <source>
        <dbReference type="ARBA" id="ARBA00007594"/>
    </source>
</evidence>
<comment type="caution">
    <text evidence="4">The sequence shown here is derived from an EMBL/GenBank/DDBJ whole genome shotgun (WGS) entry which is preliminary data.</text>
</comment>
<evidence type="ECO:0000259" key="3">
    <source>
        <dbReference type="Pfam" id="PF00327"/>
    </source>
</evidence>
<comment type="similarity">
    <text evidence="1">Belongs to the universal ribosomal protein uL30 family.</text>
</comment>
<dbReference type="Pfam" id="PF00327">
    <property type="entry name" value="Ribosomal_L30"/>
    <property type="match status" value="1"/>
</dbReference>
<evidence type="ECO:0000256" key="2">
    <source>
        <dbReference type="SAM" id="MobiDB-lite"/>
    </source>
</evidence>
<keyword evidence="5" id="KW-1185">Reference proteome</keyword>
<sequence length="172" mass="18803">MFATTPTNKHSFSVSPSSPPSTTADLLHLVTMSSLLCRAAPSTRTASRAFTVRTLATTAPEQSTSTSASSSFHSLDDAPNTHYKITLRRSAISLGEKKQGTLKAMGIHRRHQTVYFPFGPEMAGNILAVKELLEVENVPAHKVMTVYEQKQARKPPRGYKVVGTKKNAFMNL</sequence>
<dbReference type="Proteomes" id="UP000567179">
    <property type="component" value="Unassembled WGS sequence"/>
</dbReference>
<feature type="region of interest" description="Disordered" evidence="2">
    <location>
        <begin position="1"/>
        <end position="20"/>
    </location>
</feature>
<dbReference type="Gene3D" id="3.30.1390.20">
    <property type="entry name" value="Ribosomal protein L30, ferredoxin-like fold domain"/>
    <property type="match status" value="1"/>
</dbReference>
<organism evidence="4 5">
    <name type="scientific">Psilocybe cf. subviscida</name>
    <dbReference type="NCBI Taxonomy" id="2480587"/>
    <lineage>
        <taxon>Eukaryota</taxon>
        <taxon>Fungi</taxon>
        <taxon>Dikarya</taxon>
        <taxon>Basidiomycota</taxon>
        <taxon>Agaricomycotina</taxon>
        <taxon>Agaricomycetes</taxon>
        <taxon>Agaricomycetidae</taxon>
        <taxon>Agaricales</taxon>
        <taxon>Agaricineae</taxon>
        <taxon>Strophariaceae</taxon>
        <taxon>Psilocybe</taxon>
    </lineage>
</organism>
<gene>
    <name evidence="4" type="ORF">D9619_004650</name>
</gene>
<evidence type="ECO:0000313" key="5">
    <source>
        <dbReference type="Proteomes" id="UP000567179"/>
    </source>
</evidence>
<protein>
    <recommendedName>
        <fullName evidence="3">Large ribosomal subunit protein uL30-like ferredoxin-like fold domain-containing protein</fullName>
    </recommendedName>
</protein>
<dbReference type="EMBL" id="JAACJJ010000014">
    <property type="protein sequence ID" value="KAF5327585.1"/>
    <property type="molecule type" value="Genomic_DNA"/>
</dbReference>
<dbReference type="InterPro" id="IPR016082">
    <property type="entry name" value="Ribosomal_uL30_ferredoxin-like"/>
</dbReference>